<gene>
    <name evidence="1" type="ORF">KI387_029968</name>
</gene>
<dbReference type="Gene3D" id="3.30.420.10">
    <property type="entry name" value="Ribonuclease H-like superfamily/Ribonuclease H"/>
    <property type="match status" value="1"/>
</dbReference>
<accession>A0AA38FEL7</accession>
<feature type="non-terminal residue" evidence="1">
    <location>
        <position position="68"/>
    </location>
</feature>
<dbReference type="InterPro" id="IPR012337">
    <property type="entry name" value="RNaseH-like_sf"/>
</dbReference>
<feature type="non-terminal residue" evidence="1">
    <location>
        <position position="1"/>
    </location>
</feature>
<dbReference type="EMBL" id="JAHRHJ020000010">
    <property type="protein sequence ID" value="KAH9298286.1"/>
    <property type="molecule type" value="Genomic_DNA"/>
</dbReference>
<dbReference type="SUPFAM" id="SSF53098">
    <property type="entry name" value="Ribonuclease H-like"/>
    <property type="match status" value="1"/>
</dbReference>
<evidence type="ECO:0000313" key="1">
    <source>
        <dbReference type="EMBL" id="KAH9298286.1"/>
    </source>
</evidence>
<evidence type="ECO:0008006" key="3">
    <source>
        <dbReference type="Google" id="ProtNLM"/>
    </source>
</evidence>
<dbReference type="GO" id="GO:0003676">
    <property type="term" value="F:nucleic acid binding"/>
    <property type="evidence" value="ECO:0007669"/>
    <property type="project" value="InterPro"/>
</dbReference>
<comment type="caution">
    <text evidence="1">The sequence shown here is derived from an EMBL/GenBank/DDBJ whole genome shotgun (WGS) entry which is preliminary data.</text>
</comment>
<reference evidence="1 2" key="1">
    <citation type="journal article" date="2021" name="Nat. Plants">
        <title>The Taxus genome provides insights into paclitaxel biosynthesis.</title>
        <authorList>
            <person name="Xiong X."/>
            <person name="Gou J."/>
            <person name="Liao Q."/>
            <person name="Li Y."/>
            <person name="Zhou Q."/>
            <person name="Bi G."/>
            <person name="Li C."/>
            <person name="Du R."/>
            <person name="Wang X."/>
            <person name="Sun T."/>
            <person name="Guo L."/>
            <person name="Liang H."/>
            <person name="Lu P."/>
            <person name="Wu Y."/>
            <person name="Zhang Z."/>
            <person name="Ro D.K."/>
            <person name="Shang Y."/>
            <person name="Huang S."/>
            <person name="Yan J."/>
        </authorList>
    </citation>
    <scope>NUCLEOTIDE SEQUENCE [LARGE SCALE GENOMIC DNA]</scope>
    <source>
        <strain evidence="1">Ta-2019</strain>
    </source>
</reference>
<dbReference type="InterPro" id="IPR036397">
    <property type="entry name" value="RNaseH_sf"/>
</dbReference>
<evidence type="ECO:0000313" key="2">
    <source>
        <dbReference type="Proteomes" id="UP000824469"/>
    </source>
</evidence>
<dbReference type="Proteomes" id="UP000824469">
    <property type="component" value="Unassembled WGS sequence"/>
</dbReference>
<name>A0AA38FEL7_TAXCH</name>
<sequence length="68" mass="7693">CQTFVGRPKLAALPLNPVVIEEPIQQWGLEFIRELNPSSSARHTHVLTTTDYFTKWVEAIPVKSNTSE</sequence>
<protein>
    <recommendedName>
        <fullName evidence="3">Integrase</fullName>
    </recommendedName>
</protein>
<keyword evidence="2" id="KW-1185">Reference proteome</keyword>
<organism evidence="1 2">
    <name type="scientific">Taxus chinensis</name>
    <name type="common">Chinese yew</name>
    <name type="synonym">Taxus wallichiana var. chinensis</name>
    <dbReference type="NCBI Taxonomy" id="29808"/>
    <lineage>
        <taxon>Eukaryota</taxon>
        <taxon>Viridiplantae</taxon>
        <taxon>Streptophyta</taxon>
        <taxon>Embryophyta</taxon>
        <taxon>Tracheophyta</taxon>
        <taxon>Spermatophyta</taxon>
        <taxon>Pinopsida</taxon>
        <taxon>Pinidae</taxon>
        <taxon>Conifers II</taxon>
        <taxon>Cupressales</taxon>
        <taxon>Taxaceae</taxon>
        <taxon>Taxus</taxon>
    </lineage>
</organism>
<proteinExistence type="predicted"/>
<dbReference type="AlphaFoldDB" id="A0AA38FEL7"/>